<comment type="caution">
    <text evidence="2">The sequence shown here is derived from an EMBL/GenBank/DDBJ whole genome shotgun (WGS) entry which is preliminary data.</text>
</comment>
<keyword evidence="3" id="KW-1185">Reference proteome</keyword>
<evidence type="ECO:0000259" key="1">
    <source>
        <dbReference type="Pfam" id="PF13625"/>
    </source>
</evidence>
<dbReference type="RefSeq" id="WP_345560653.1">
    <property type="nucleotide sequence ID" value="NZ_BAABDQ010000003.1"/>
</dbReference>
<dbReference type="InterPro" id="IPR032830">
    <property type="entry name" value="XPB/Ssl2_N"/>
</dbReference>
<keyword evidence="2" id="KW-0067">ATP-binding</keyword>
<organism evidence="2 3">
    <name type="scientific">Nonomuraea rosea</name>
    <dbReference type="NCBI Taxonomy" id="638574"/>
    <lineage>
        <taxon>Bacteria</taxon>
        <taxon>Bacillati</taxon>
        <taxon>Actinomycetota</taxon>
        <taxon>Actinomycetes</taxon>
        <taxon>Streptosporangiales</taxon>
        <taxon>Streptosporangiaceae</taxon>
        <taxon>Nonomuraea</taxon>
    </lineage>
</organism>
<name>A0ABP6VUR8_9ACTN</name>
<dbReference type="GO" id="GO:0004386">
    <property type="term" value="F:helicase activity"/>
    <property type="evidence" value="ECO:0007669"/>
    <property type="project" value="UniProtKB-KW"/>
</dbReference>
<accession>A0ABP6VUR8</accession>
<reference evidence="3" key="1">
    <citation type="journal article" date="2019" name="Int. J. Syst. Evol. Microbiol.">
        <title>The Global Catalogue of Microorganisms (GCM) 10K type strain sequencing project: providing services to taxonomists for standard genome sequencing and annotation.</title>
        <authorList>
            <consortium name="The Broad Institute Genomics Platform"/>
            <consortium name="The Broad Institute Genome Sequencing Center for Infectious Disease"/>
            <person name="Wu L."/>
            <person name="Ma J."/>
        </authorList>
    </citation>
    <scope>NUCLEOTIDE SEQUENCE [LARGE SCALE GENOMIC DNA]</scope>
    <source>
        <strain evidence="3">JCM 17326</strain>
    </source>
</reference>
<proteinExistence type="predicted"/>
<dbReference type="EMBL" id="BAABDQ010000003">
    <property type="protein sequence ID" value="GAA3540938.1"/>
    <property type="molecule type" value="Genomic_DNA"/>
</dbReference>
<keyword evidence="2" id="KW-0378">Hydrolase</keyword>
<keyword evidence="2" id="KW-0347">Helicase</keyword>
<dbReference type="Proteomes" id="UP001500630">
    <property type="component" value="Unassembled WGS sequence"/>
</dbReference>
<evidence type="ECO:0000313" key="2">
    <source>
        <dbReference type="EMBL" id="GAA3540938.1"/>
    </source>
</evidence>
<evidence type="ECO:0000313" key="3">
    <source>
        <dbReference type="Proteomes" id="UP001500630"/>
    </source>
</evidence>
<gene>
    <name evidence="2" type="ORF">GCM10022419_021330</name>
</gene>
<dbReference type="Pfam" id="PF13625">
    <property type="entry name" value="Helicase_C_3"/>
    <property type="match status" value="1"/>
</dbReference>
<protein>
    <submittedName>
        <fullName evidence="2">Helicase-associated domain-containing protein</fullName>
    </submittedName>
</protein>
<keyword evidence="2" id="KW-0547">Nucleotide-binding</keyword>
<sequence>MPFLAPDELTRLLRHRPELAAAPSLEVLERLLARPEPAIPVLLDLDADCHTVSQAVQACGGESTREVLAGMLRDPGGRLGEVLGTLAGRGLLTLDGDTVSSPHRPGLWAHPFGLGRPLRDFEKQVTAETLKTLVKAHGGQPLGRKADLVRRAEEALRDTASVRARAAKLPRQAVELLERMAAGAPVTGGEQIYYGSGSRTSTVQRLADAGFVLRDGWEYEMPREVALALRGDGWQPELTGQPAVPATPRPEADGVGGALAAVDRVEALAELAATETIAELKSGGVGVRELKRVAKALGVPEREAALWLDVAFGSDLIASEMGEWLGSTTVVDDWLARSPDARWRALADGWLALPQAPTYRVVGCCPEHLERLPPPYAFECGAGRIRRAVLHALRSLPPGRAADADGLAAAVAWRTRAVAESPEAAAEFVAAALTEGELLGVVAGGALTVLGRALLDETEASESGRAAALFPVPSTTATLQNDLTAIVSGIPAPGLAAFLNGCADLESRDRASVWRFSDKTVRRALDAGTDADALLDGLARFSAKAVPQPLRYLVTDTARRHGAVKVAAGPSVVVATDPAVITELCGSRALRKLALRQIAPTVAIGALPPEETLRLLRQSGHAPVGVAADGTIRAEPVLRRRLAVDVDPRIDSAAAAAAILKGGRNSTSAEAMAVAAATGEVIVIVWQRREHYMEDLEVTPGVVTGYCHDCGTGHTLPRSKITKAYLP</sequence>
<feature type="domain" description="Helicase XPB/Ssl2 N-terminal" evidence="1">
    <location>
        <begin position="479"/>
        <end position="599"/>
    </location>
</feature>